<keyword evidence="5" id="KW-1185">Reference proteome</keyword>
<accession>A0ABW8C4C0</accession>
<dbReference type="InterPro" id="IPR036388">
    <property type="entry name" value="WH-like_DNA-bd_sf"/>
</dbReference>
<feature type="domain" description="HTH luxR-type" evidence="3">
    <location>
        <begin position="893"/>
        <end position="958"/>
    </location>
</feature>
<dbReference type="InterPro" id="IPR016032">
    <property type="entry name" value="Sig_transdc_resp-reg_C-effctor"/>
</dbReference>
<dbReference type="InterPro" id="IPR041664">
    <property type="entry name" value="AAA_16"/>
</dbReference>
<evidence type="ECO:0000256" key="2">
    <source>
        <dbReference type="ARBA" id="ARBA00022840"/>
    </source>
</evidence>
<dbReference type="Proteomes" id="UP001614394">
    <property type="component" value="Unassembled WGS sequence"/>
</dbReference>
<sequence>MMVVGRSEEVERLDSLVNGLGMNAINAGPWVVDVSGDAGIGKSRLLNEACARARRRGLTVLCGRATEYERHTPFQVFTDAFADIDPTVLDEELVAALTPLLKGVRGARGPVSHAGPPNRFSGYRAVAGALARLGENGLVVALDDLHWADPASLELVEHLIRHPVHAPVLFLMAHRKRQTPTPLAAALTRGVDSGAVLPMALGPLGQLESITALAPDLPEDDARRLHAASEGNPLYLHALLHAYRHGAPLPGVAARAHPHVPDDHAAGAPNGLDSLLLDELTALTAPQRLVIEAVAVLGDQATSAMLRAAIGHSGREGQGDPTAELARRDLLRRGAGDKWTLRHPVLRALVYENTEPRLRTEIHCRAADELARTGASAAERAHHVERSLTGWDPASAAVLSDAAAQFADTAPATAAHLLDVVLQMLPGAPEFDGQRGELTLARAKALGISGDLRQSRDLLHALISVSGDATPALRADAIALCAMMERHLGHSAEATALLRKELSRTPGPPPGQVVPLGLALGMSALLTVSYPDVRGDIERTLAAARSQGDTTGEAGVLGLAALGEAYEGRTGDAERFADAAAGLVDGLTDPGLTDLCESLVWLAWAEALLERYAEAERHSERGLDIARRAGQLHVLPHLLMSKAYVHLSTCRLPSALEAAEEAESVARAIGSGDLLAFTLSTKTLIVLVGSPLGDHRALATAEEAVTAAGTGSNWWASLAWCMLGQAAYLAGDPYRTTEAILRAGGGPGLLRLQPSLRPAQLETLTNAAIATGDLDQAASWASRAAEEAARTGLAGQRAAALRAQAAIAEQRGDTSAAARLFHDAAQEHAHTGGLLWEVVSLLRAVPLAKAAGHGPRADAMLRRAVRVAAGGGARLVSDLAELIRPQIEGPPHVPAELAQLTAREWEVAALVAEGLSNQNIATKLFLSHRTVETHLSTIYRKTSVPSRSALASLVTRIAFHGRG</sequence>
<dbReference type="InterPro" id="IPR027417">
    <property type="entry name" value="P-loop_NTPase"/>
</dbReference>
<evidence type="ECO:0000313" key="4">
    <source>
        <dbReference type="EMBL" id="MFI9100938.1"/>
    </source>
</evidence>
<reference evidence="4 5" key="1">
    <citation type="submission" date="2024-10" db="EMBL/GenBank/DDBJ databases">
        <title>The Natural Products Discovery Center: Release of the First 8490 Sequenced Strains for Exploring Actinobacteria Biosynthetic Diversity.</title>
        <authorList>
            <person name="Kalkreuter E."/>
            <person name="Kautsar S.A."/>
            <person name="Yang D."/>
            <person name="Bader C.D."/>
            <person name="Teijaro C.N."/>
            <person name="Fluegel L."/>
            <person name="Davis C.M."/>
            <person name="Simpson J.R."/>
            <person name="Lauterbach L."/>
            <person name="Steele A.D."/>
            <person name="Gui C."/>
            <person name="Meng S."/>
            <person name="Li G."/>
            <person name="Viehrig K."/>
            <person name="Ye F."/>
            <person name="Su P."/>
            <person name="Kiefer A.F."/>
            <person name="Nichols A."/>
            <person name="Cepeda A.J."/>
            <person name="Yan W."/>
            <person name="Fan B."/>
            <person name="Jiang Y."/>
            <person name="Adhikari A."/>
            <person name="Zheng C.-J."/>
            <person name="Schuster L."/>
            <person name="Cowan T.M."/>
            <person name="Smanski M.J."/>
            <person name="Chevrette M.G."/>
            <person name="De Carvalho L.P.S."/>
            <person name="Shen B."/>
        </authorList>
    </citation>
    <scope>NUCLEOTIDE SEQUENCE [LARGE SCALE GENOMIC DNA]</scope>
    <source>
        <strain evidence="4 5">NPDC053399</strain>
    </source>
</reference>
<evidence type="ECO:0000259" key="3">
    <source>
        <dbReference type="PROSITE" id="PS50043"/>
    </source>
</evidence>
<evidence type="ECO:0000256" key="1">
    <source>
        <dbReference type="ARBA" id="ARBA00022741"/>
    </source>
</evidence>
<dbReference type="SUPFAM" id="SSF48452">
    <property type="entry name" value="TPR-like"/>
    <property type="match status" value="1"/>
</dbReference>
<dbReference type="PRINTS" id="PR00038">
    <property type="entry name" value="HTHLUXR"/>
</dbReference>
<dbReference type="Pfam" id="PF13191">
    <property type="entry name" value="AAA_16"/>
    <property type="match status" value="1"/>
</dbReference>
<dbReference type="Pfam" id="PF00196">
    <property type="entry name" value="GerE"/>
    <property type="match status" value="1"/>
</dbReference>
<dbReference type="SUPFAM" id="SSF46894">
    <property type="entry name" value="C-terminal effector domain of the bipartite response regulators"/>
    <property type="match status" value="1"/>
</dbReference>
<dbReference type="SMART" id="SM00421">
    <property type="entry name" value="HTH_LUXR"/>
    <property type="match status" value="1"/>
</dbReference>
<dbReference type="EMBL" id="JBITYG010000002">
    <property type="protein sequence ID" value="MFI9100938.1"/>
    <property type="molecule type" value="Genomic_DNA"/>
</dbReference>
<gene>
    <name evidence="4" type="ORF">ACIGXA_10445</name>
</gene>
<protein>
    <submittedName>
        <fullName evidence="4">AAA family ATPase</fullName>
    </submittedName>
</protein>
<dbReference type="PANTHER" id="PTHR16305">
    <property type="entry name" value="TESTICULAR SOLUBLE ADENYLYL CYCLASE"/>
    <property type="match status" value="1"/>
</dbReference>
<organism evidence="4 5">
    <name type="scientific">Streptomyces fildesensis</name>
    <dbReference type="NCBI Taxonomy" id="375757"/>
    <lineage>
        <taxon>Bacteria</taxon>
        <taxon>Bacillati</taxon>
        <taxon>Actinomycetota</taxon>
        <taxon>Actinomycetes</taxon>
        <taxon>Kitasatosporales</taxon>
        <taxon>Streptomycetaceae</taxon>
        <taxon>Streptomyces</taxon>
    </lineage>
</organism>
<evidence type="ECO:0000313" key="5">
    <source>
        <dbReference type="Proteomes" id="UP001614394"/>
    </source>
</evidence>
<name>A0ABW8C4C0_9ACTN</name>
<comment type="caution">
    <text evidence="4">The sequence shown here is derived from an EMBL/GenBank/DDBJ whole genome shotgun (WGS) entry which is preliminary data.</text>
</comment>
<dbReference type="SUPFAM" id="SSF52540">
    <property type="entry name" value="P-loop containing nucleoside triphosphate hydrolases"/>
    <property type="match status" value="1"/>
</dbReference>
<dbReference type="RefSeq" id="WP_399647042.1">
    <property type="nucleotide sequence ID" value="NZ_JBITYG010000002.1"/>
</dbReference>
<keyword evidence="1" id="KW-0547">Nucleotide-binding</keyword>
<dbReference type="InterPro" id="IPR011990">
    <property type="entry name" value="TPR-like_helical_dom_sf"/>
</dbReference>
<proteinExistence type="predicted"/>
<dbReference type="CDD" id="cd06170">
    <property type="entry name" value="LuxR_C_like"/>
    <property type="match status" value="1"/>
</dbReference>
<dbReference type="Gene3D" id="1.25.40.10">
    <property type="entry name" value="Tetratricopeptide repeat domain"/>
    <property type="match status" value="1"/>
</dbReference>
<dbReference type="InterPro" id="IPR000792">
    <property type="entry name" value="Tscrpt_reg_LuxR_C"/>
</dbReference>
<keyword evidence="2" id="KW-0067">ATP-binding</keyword>
<dbReference type="Gene3D" id="1.10.10.10">
    <property type="entry name" value="Winged helix-like DNA-binding domain superfamily/Winged helix DNA-binding domain"/>
    <property type="match status" value="1"/>
</dbReference>
<dbReference type="PROSITE" id="PS50043">
    <property type="entry name" value="HTH_LUXR_2"/>
    <property type="match status" value="1"/>
</dbReference>
<dbReference type="PANTHER" id="PTHR16305:SF28">
    <property type="entry name" value="GUANYLATE CYCLASE DOMAIN-CONTAINING PROTEIN"/>
    <property type="match status" value="1"/>
</dbReference>